<evidence type="ECO:0000256" key="4">
    <source>
        <dbReference type="ARBA" id="ARBA00022519"/>
    </source>
</evidence>
<dbReference type="PANTHER" id="PTHR32196:SF21">
    <property type="entry name" value="ABC TRANSPORTER PERMEASE PROTEIN YPHD-RELATED"/>
    <property type="match status" value="1"/>
</dbReference>
<dbReference type="InterPro" id="IPR001851">
    <property type="entry name" value="ABC_transp_permease"/>
</dbReference>
<sequence length="361" mass="37063">MTELRTATPGSGPASDPAGGPRTGAPASGDSRGGGARARSLWETLAATQARFPVAQVALLFVTFAVGAIAIEGFGSYNSVRNMLVLASLVGLTAVGQTLVVLVGGLDLSVSGFIVAGALTVTQLAEMYGWNFGTALLVAIVGAGLLGAFTGWLCNRLNIQPLIVTLAMSAIAVGVVQVQTGGAQSGSAPAWLSQLSAPVATTFGIPMPPVVFLWLAVGVLMWLFLSRTRTGRQIYATGTNPRAADLALIRTRRIWTGVFAFSAISAVLAGVILAGFAGSVDGSLGGPYLFQSLAAVIVGGTVFGGPGDYWRTMIGAILLVFLGTVILGLGFTIPDRQVMYGAIILLAMAAYGREKKLSSRI</sequence>
<comment type="subcellular location">
    <subcellularLocation>
        <location evidence="1">Cell membrane</location>
        <topology evidence="1">Multi-pass membrane protein</topology>
    </subcellularLocation>
</comment>
<dbReference type="GO" id="GO:0005886">
    <property type="term" value="C:plasma membrane"/>
    <property type="evidence" value="ECO:0007669"/>
    <property type="project" value="UniProtKB-SubCell"/>
</dbReference>
<organism evidence="10 11">
    <name type="scientific">Herbiconiux oxytropis</name>
    <dbReference type="NCBI Taxonomy" id="2970915"/>
    <lineage>
        <taxon>Bacteria</taxon>
        <taxon>Bacillati</taxon>
        <taxon>Actinomycetota</taxon>
        <taxon>Actinomycetes</taxon>
        <taxon>Micrococcales</taxon>
        <taxon>Microbacteriaceae</taxon>
        <taxon>Herbiconiux</taxon>
    </lineage>
</organism>
<feature type="transmembrane region" description="Helical" evidence="9">
    <location>
        <begin position="337"/>
        <end position="353"/>
    </location>
</feature>
<evidence type="ECO:0000313" key="10">
    <source>
        <dbReference type="EMBL" id="MCS5727524.1"/>
    </source>
</evidence>
<feature type="transmembrane region" description="Helical" evidence="9">
    <location>
        <begin position="83"/>
        <end position="116"/>
    </location>
</feature>
<proteinExistence type="predicted"/>
<keyword evidence="5 9" id="KW-0812">Transmembrane</keyword>
<evidence type="ECO:0000256" key="1">
    <source>
        <dbReference type="ARBA" id="ARBA00004651"/>
    </source>
</evidence>
<dbReference type="RefSeq" id="WP_259530512.1">
    <property type="nucleotide sequence ID" value="NZ_JANLCK010000011.1"/>
</dbReference>
<evidence type="ECO:0000313" key="11">
    <source>
        <dbReference type="Proteomes" id="UP001165587"/>
    </source>
</evidence>
<feature type="transmembrane region" description="Helical" evidence="9">
    <location>
        <begin position="162"/>
        <end position="183"/>
    </location>
</feature>
<evidence type="ECO:0000256" key="7">
    <source>
        <dbReference type="ARBA" id="ARBA00023136"/>
    </source>
</evidence>
<reference evidence="10" key="1">
    <citation type="submission" date="2022-08" db="EMBL/GenBank/DDBJ databases">
        <authorList>
            <person name="Deng Y."/>
            <person name="Han X.-F."/>
            <person name="Zhang Y.-Q."/>
        </authorList>
    </citation>
    <scope>NUCLEOTIDE SEQUENCE</scope>
    <source>
        <strain evidence="10">CPCC 203407</strain>
    </source>
</reference>
<evidence type="ECO:0000256" key="3">
    <source>
        <dbReference type="ARBA" id="ARBA00022475"/>
    </source>
</evidence>
<dbReference type="PANTHER" id="PTHR32196">
    <property type="entry name" value="ABC TRANSPORTER PERMEASE PROTEIN YPHD-RELATED-RELATED"/>
    <property type="match status" value="1"/>
</dbReference>
<evidence type="ECO:0000256" key="8">
    <source>
        <dbReference type="SAM" id="MobiDB-lite"/>
    </source>
</evidence>
<gene>
    <name evidence="10" type="ORF">N1028_16640</name>
</gene>
<dbReference type="AlphaFoldDB" id="A0AA41XG01"/>
<feature type="transmembrane region" description="Helical" evidence="9">
    <location>
        <begin position="288"/>
        <end position="305"/>
    </location>
</feature>
<accession>A0AA41XG01</accession>
<feature type="transmembrane region" description="Helical" evidence="9">
    <location>
        <begin position="50"/>
        <end position="71"/>
    </location>
</feature>
<feature type="region of interest" description="Disordered" evidence="8">
    <location>
        <begin position="1"/>
        <end position="36"/>
    </location>
</feature>
<feature type="transmembrane region" description="Helical" evidence="9">
    <location>
        <begin position="254"/>
        <end position="276"/>
    </location>
</feature>
<evidence type="ECO:0000256" key="6">
    <source>
        <dbReference type="ARBA" id="ARBA00022989"/>
    </source>
</evidence>
<feature type="transmembrane region" description="Helical" evidence="9">
    <location>
        <begin position="128"/>
        <end position="150"/>
    </location>
</feature>
<keyword evidence="7 9" id="KW-0472">Membrane</keyword>
<keyword evidence="3" id="KW-1003">Cell membrane</keyword>
<comment type="caution">
    <text evidence="10">The sequence shown here is derived from an EMBL/GenBank/DDBJ whole genome shotgun (WGS) entry which is preliminary data.</text>
</comment>
<keyword evidence="2" id="KW-0813">Transport</keyword>
<evidence type="ECO:0000256" key="2">
    <source>
        <dbReference type="ARBA" id="ARBA00022448"/>
    </source>
</evidence>
<evidence type="ECO:0000256" key="9">
    <source>
        <dbReference type="SAM" id="Phobius"/>
    </source>
</evidence>
<dbReference type="CDD" id="cd06579">
    <property type="entry name" value="TM_PBP1_transp_AraH_like"/>
    <property type="match status" value="1"/>
</dbReference>
<keyword evidence="4" id="KW-0997">Cell inner membrane</keyword>
<dbReference type="GO" id="GO:0022857">
    <property type="term" value="F:transmembrane transporter activity"/>
    <property type="evidence" value="ECO:0007669"/>
    <property type="project" value="InterPro"/>
</dbReference>
<feature type="transmembrane region" description="Helical" evidence="9">
    <location>
        <begin position="312"/>
        <end position="331"/>
    </location>
</feature>
<evidence type="ECO:0000256" key="5">
    <source>
        <dbReference type="ARBA" id="ARBA00022692"/>
    </source>
</evidence>
<dbReference type="Proteomes" id="UP001165587">
    <property type="component" value="Unassembled WGS sequence"/>
</dbReference>
<protein>
    <submittedName>
        <fullName evidence="10">ABC transporter permease</fullName>
    </submittedName>
</protein>
<feature type="compositionally biased region" description="Low complexity" evidence="8">
    <location>
        <begin position="9"/>
        <end position="30"/>
    </location>
</feature>
<keyword evidence="11" id="KW-1185">Reference proteome</keyword>
<dbReference type="EMBL" id="JANLCK010000011">
    <property type="protein sequence ID" value="MCS5727524.1"/>
    <property type="molecule type" value="Genomic_DNA"/>
</dbReference>
<dbReference type="Pfam" id="PF02653">
    <property type="entry name" value="BPD_transp_2"/>
    <property type="match status" value="1"/>
</dbReference>
<keyword evidence="6 9" id="KW-1133">Transmembrane helix</keyword>
<feature type="transmembrane region" description="Helical" evidence="9">
    <location>
        <begin position="203"/>
        <end position="225"/>
    </location>
</feature>
<name>A0AA41XG01_9MICO</name>